<protein>
    <submittedName>
        <fullName evidence="2">DUF885 domain-containing protein</fullName>
    </submittedName>
</protein>
<evidence type="ECO:0000313" key="2">
    <source>
        <dbReference type="EMBL" id="MEJ8569804.1"/>
    </source>
</evidence>
<keyword evidence="1" id="KW-0732">Signal</keyword>
<evidence type="ECO:0000256" key="1">
    <source>
        <dbReference type="SAM" id="SignalP"/>
    </source>
</evidence>
<gene>
    <name evidence="2" type="ORF">V3330_19410</name>
</gene>
<dbReference type="AlphaFoldDB" id="A0AAW9R9K5"/>
<dbReference type="EMBL" id="JAZHOG010000021">
    <property type="protein sequence ID" value="MEJ8569804.1"/>
    <property type="molecule type" value="Genomic_DNA"/>
</dbReference>
<name>A0AAW9R9K5_9GAMM</name>
<feature type="chain" id="PRO_5043623036" evidence="1">
    <location>
        <begin position="23"/>
        <end position="581"/>
    </location>
</feature>
<comment type="caution">
    <text evidence="2">The sequence shown here is derived from an EMBL/GenBank/DDBJ whole genome shotgun (WGS) entry which is preliminary data.</text>
</comment>
<dbReference type="PANTHER" id="PTHR33361:SF2">
    <property type="entry name" value="DUF885 DOMAIN-CONTAINING PROTEIN"/>
    <property type="match status" value="1"/>
</dbReference>
<dbReference type="RefSeq" id="WP_354697131.1">
    <property type="nucleotide sequence ID" value="NZ_JAZHOG010000021.1"/>
</dbReference>
<sequence length="581" mass="65193">MSASIRVLSCLALFTCSFSALAGEAWVEESNAITAEVMRAQAQFAPETFSSLGVESVDGEIMDLRAETYERSQQQLLDLIAMLEQRATTVEHPKAAQDVQILIGSLRDQHRSTELQRRHMLTYYNLPQTLYFGFRALLDPRNNPERYPAALERLSKYTGRADGFEPLTRLARDRTAERLADPGLLGPFRLEIENNLENVPRFLAGMESTFAESGLEGWEDDLALLSEQLTGYAEWLRTNVLPRARDDHRLPEEIYADNLANFGVDLAPRDLIQAAQLGFADLQRQMQSIARLIAAERGWPSADYRDVIRELNRDQVPEEDVLAVYRNRLAELEAIILEHDIVTLPDRPAAIRLATEAESAASPAPFMSPPQLTGDTGQPGEFVLVTSNPTDESGEAMDDFGSLASTWSLAAHEARPGHEMQFAAMLEAGVSEARALYAFNSANVEGWGLYAEAIMLEYLPLDAQLFGLRSRLMRAARAFLDPMLNLGLLEPDQALEFLVDDVVLSRPMARQEVDRYTYRAPGQATSYYVGYMSLMALRTEVELRLRDRFDQRAFHDFLLSQGLLPPELLRQAVLEEFVPAQ</sequence>
<dbReference type="Pfam" id="PF05960">
    <property type="entry name" value="DUF885"/>
    <property type="match status" value="1"/>
</dbReference>
<evidence type="ECO:0000313" key="3">
    <source>
        <dbReference type="Proteomes" id="UP001359886"/>
    </source>
</evidence>
<accession>A0AAW9R9K5</accession>
<reference evidence="2 3" key="1">
    <citation type="submission" date="2024-02" db="EMBL/GenBank/DDBJ databases">
        <title>A novel Wenzhouxiangellaceae bacterium, isolated from coastal sediments.</title>
        <authorList>
            <person name="Du Z.-J."/>
            <person name="Ye Y.-Q."/>
            <person name="Zhang X.-Y."/>
        </authorList>
    </citation>
    <scope>NUCLEOTIDE SEQUENCE [LARGE SCALE GENOMIC DNA]</scope>
    <source>
        <strain evidence="2 3">CH-27</strain>
    </source>
</reference>
<organism evidence="2 3">
    <name type="scientific">Elongatibacter sediminis</name>
    <dbReference type="NCBI Taxonomy" id="3119006"/>
    <lineage>
        <taxon>Bacteria</taxon>
        <taxon>Pseudomonadati</taxon>
        <taxon>Pseudomonadota</taxon>
        <taxon>Gammaproteobacteria</taxon>
        <taxon>Chromatiales</taxon>
        <taxon>Wenzhouxiangellaceae</taxon>
        <taxon>Elongatibacter</taxon>
    </lineage>
</organism>
<dbReference type="PANTHER" id="PTHR33361">
    <property type="entry name" value="GLR0591 PROTEIN"/>
    <property type="match status" value="1"/>
</dbReference>
<dbReference type="InterPro" id="IPR010281">
    <property type="entry name" value="DUF885"/>
</dbReference>
<feature type="signal peptide" evidence="1">
    <location>
        <begin position="1"/>
        <end position="22"/>
    </location>
</feature>
<keyword evidence="3" id="KW-1185">Reference proteome</keyword>
<dbReference type="Proteomes" id="UP001359886">
    <property type="component" value="Unassembled WGS sequence"/>
</dbReference>
<proteinExistence type="predicted"/>